<comment type="caution">
    <text evidence="1">The sequence shown here is derived from an EMBL/GenBank/DDBJ whole genome shotgun (WGS) entry which is preliminary data.</text>
</comment>
<dbReference type="AlphaFoldDB" id="A0A1Q3DFE3"/>
<gene>
    <name evidence="1" type="ORF">CFOL_v3_34548</name>
</gene>
<name>A0A1Q3DFE3_CEPFO</name>
<dbReference type="EMBL" id="BDDD01007035">
    <property type="protein sequence ID" value="GAV91149.1"/>
    <property type="molecule type" value="Genomic_DNA"/>
</dbReference>
<organism evidence="1 2">
    <name type="scientific">Cephalotus follicularis</name>
    <name type="common">Albany pitcher plant</name>
    <dbReference type="NCBI Taxonomy" id="3775"/>
    <lineage>
        <taxon>Eukaryota</taxon>
        <taxon>Viridiplantae</taxon>
        <taxon>Streptophyta</taxon>
        <taxon>Embryophyta</taxon>
        <taxon>Tracheophyta</taxon>
        <taxon>Spermatophyta</taxon>
        <taxon>Magnoliopsida</taxon>
        <taxon>eudicotyledons</taxon>
        <taxon>Gunneridae</taxon>
        <taxon>Pentapetalae</taxon>
        <taxon>rosids</taxon>
        <taxon>fabids</taxon>
        <taxon>Oxalidales</taxon>
        <taxon>Cephalotaceae</taxon>
        <taxon>Cephalotus</taxon>
    </lineage>
</organism>
<dbReference type="Proteomes" id="UP000187406">
    <property type="component" value="Unassembled WGS sequence"/>
</dbReference>
<reference evidence="2" key="1">
    <citation type="submission" date="2016-04" db="EMBL/GenBank/DDBJ databases">
        <title>Cephalotus genome sequencing.</title>
        <authorList>
            <person name="Fukushima K."/>
            <person name="Hasebe M."/>
            <person name="Fang X."/>
        </authorList>
    </citation>
    <scope>NUCLEOTIDE SEQUENCE [LARGE SCALE GENOMIC DNA]</scope>
    <source>
        <strain evidence="2">cv. St1</strain>
    </source>
</reference>
<dbReference type="InParanoid" id="A0A1Q3DFE3"/>
<evidence type="ECO:0000313" key="1">
    <source>
        <dbReference type="EMBL" id="GAV91149.1"/>
    </source>
</evidence>
<evidence type="ECO:0000313" key="2">
    <source>
        <dbReference type="Proteomes" id="UP000187406"/>
    </source>
</evidence>
<protein>
    <submittedName>
        <fullName evidence="1">Uncharacterized protein</fullName>
    </submittedName>
</protein>
<keyword evidence="2" id="KW-1185">Reference proteome</keyword>
<sequence length="101" mass="11981">MKLCITFFLDFPIIIYHVMRERNFELSFFIKLSNPSCFELSIFWLAINGYPETCTIKRTKPSFSFSKPSQAMHQLIFWVVIYATDHSLCLMNETDICLYMC</sequence>
<accession>A0A1Q3DFE3</accession>
<proteinExistence type="predicted"/>